<name>A0ABR3V1F8_9PEZI</name>
<evidence type="ECO:0000313" key="1">
    <source>
        <dbReference type="EMBL" id="KAL1835628.1"/>
    </source>
</evidence>
<sequence>MSASTDYTVPGPTPKSLVTSACPCSVPKYVPWDRGSGAFAVRELRLVNGTFDDTTNAYGFPTWALDGRIVCSM</sequence>
<dbReference type="Proteomes" id="UP001586593">
    <property type="component" value="Unassembled WGS sequence"/>
</dbReference>
<proteinExistence type="predicted"/>
<dbReference type="EMBL" id="JAZHXJ010003059">
    <property type="protein sequence ID" value="KAL1835628.1"/>
    <property type="molecule type" value="Genomic_DNA"/>
</dbReference>
<comment type="caution">
    <text evidence="1">The sequence shown here is derived from an EMBL/GenBank/DDBJ whole genome shotgun (WGS) entry which is preliminary data.</text>
</comment>
<reference evidence="1 2" key="1">
    <citation type="journal article" date="2024" name="Commun. Biol.">
        <title>Comparative genomic analysis of thermophilic fungi reveals convergent evolutionary adaptations and gene losses.</title>
        <authorList>
            <person name="Steindorff A.S."/>
            <person name="Aguilar-Pontes M.V."/>
            <person name="Robinson A.J."/>
            <person name="Andreopoulos B."/>
            <person name="LaButti K."/>
            <person name="Kuo A."/>
            <person name="Mondo S."/>
            <person name="Riley R."/>
            <person name="Otillar R."/>
            <person name="Haridas S."/>
            <person name="Lipzen A."/>
            <person name="Grimwood J."/>
            <person name="Schmutz J."/>
            <person name="Clum A."/>
            <person name="Reid I.D."/>
            <person name="Moisan M.C."/>
            <person name="Butler G."/>
            <person name="Nguyen T.T.M."/>
            <person name="Dewar K."/>
            <person name="Conant G."/>
            <person name="Drula E."/>
            <person name="Henrissat B."/>
            <person name="Hansel C."/>
            <person name="Singer S."/>
            <person name="Hutchinson M.I."/>
            <person name="de Vries R.P."/>
            <person name="Natvig D.O."/>
            <person name="Powell A.J."/>
            <person name="Tsang A."/>
            <person name="Grigoriev I.V."/>
        </authorList>
    </citation>
    <scope>NUCLEOTIDE SEQUENCE [LARGE SCALE GENOMIC DNA]</scope>
    <source>
        <strain evidence="1 2">ATCC 24622</strain>
    </source>
</reference>
<organism evidence="1 2">
    <name type="scientific">Phialemonium thermophilum</name>
    <dbReference type="NCBI Taxonomy" id="223376"/>
    <lineage>
        <taxon>Eukaryota</taxon>
        <taxon>Fungi</taxon>
        <taxon>Dikarya</taxon>
        <taxon>Ascomycota</taxon>
        <taxon>Pezizomycotina</taxon>
        <taxon>Sordariomycetes</taxon>
        <taxon>Sordariomycetidae</taxon>
        <taxon>Cephalothecales</taxon>
        <taxon>Cephalothecaceae</taxon>
        <taxon>Phialemonium</taxon>
    </lineage>
</organism>
<evidence type="ECO:0000313" key="2">
    <source>
        <dbReference type="Proteomes" id="UP001586593"/>
    </source>
</evidence>
<keyword evidence="2" id="KW-1185">Reference proteome</keyword>
<gene>
    <name evidence="1" type="ORF">VTK73DRAFT_5495</name>
</gene>
<accession>A0ABR3V1F8</accession>
<protein>
    <submittedName>
        <fullName evidence="1">Uncharacterized protein</fullName>
    </submittedName>
</protein>